<gene>
    <name evidence="4" type="ORF">EKO27_g3411</name>
</gene>
<dbReference type="PANTHER" id="PTHR43439">
    <property type="entry name" value="PHENYLACETATE-COENZYME A LIGASE"/>
    <property type="match status" value="1"/>
</dbReference>
<dbReference type="STRING" id="363999.A0A439DBA6"/>
<evidence type="ECO:0000259" key="3">
    <source>
        <dbReference type="Pfam" id="PF07993"/>
    </source>
</evidence>
<name>A0A439DBA6_9PEZI</name>
<evidence type="ECO:0000313" key="4">
    <source>
        <dbReference type="EMBL" id="RWA11690.1"/>
    </source>
</evidence>
<accession>A0A439DBA6</accession>
<dbReference type="InterPro" id="IPR013120">
    <property type="entry name" value="FAR_NAD-bd"/>
</dbReference>
<evidence type="ECO:0000256" key="1">
    <source>
        <dbReference type="ARBA" id="ARBA00022450"/>
    </source>
</evidence>
<protein>
    <recommendedName>
        <fullName evidence="3">Thioester reductase (TE) domain-containing protein</fullName>
    </recommendedName>
</protein>
<keyword evidence="5" id="KW-1185">Reference proteome</keyword>
<keyword evidence="1" id="KW-0596">Phosphopantetheine</keyword>
<dbReference type="AlphaFoldDB" id="A0A439DBA6"/>
<evidence type="ECO:0000256" key="2">
    <source>
        <dbReference type="ARBA" id="ARBA00022553"/>
    </source>
</evidence>
<dbReference type="PANTHER" id="PTHR43439:SF2">
    <property type="entry name" value="ENZYME, PUTATIVE (JCVI)-RELATED"/>
    <property type="match status" value="1"/>
</dbReference>
<feature type="domain" description="Thioester reductase (TE)" evidence="3">
    <location>
        <begin position="41"/>
        <end position="142"/>
    </location>
</feature>
<evidence type="ECO:0000313" key="5">
    <source>
        <dbReference type="Proteomes" id="UP000286045"/>
    </source>
</evidence>
<keyword evidence="2" id="KW-0597">Phosphoprotein</keyword>
<dbReference type="EMBL" id="RYZI01000072">
    <property type="protein sequence ID" value="RWA11690.1"/>
    <property type="molecule type" value="Genomic_DNA"/>
</dbReference>
<sequence length="332" mass="37010">MANRQAMIDEIIAKYKAGFTPPERPIGSVVHIETPGRCVLVTGATGSLGSHIAADLAQRPEVSEVVCPNRLSSTDASLRQQRSFEARGIYLTPLSKAKLNIIQTDTSKPLLGLPLETFRYLVERVTHVVHSAWPMSFKRSLSGYEQQFKMFRNPIYLASVVANYPTRAYKTLVPEQLVTSEAKMICEHILHETLYRGPDTFHAMAVRVAQVSGSTHSGHWNPTEYIAFLVKSSQTLGKLPDLDGTLSWYPADEVATTLGDLLMSSTAPNFIGHIENPARQSWRDTIETLASSLGISSQDIVPFEEWLAHVDVRHNNDPQTLQKDTRDDARRE</sequence>
<reference evidence="4 5" key="1">
    <citation type="submission" date="2018-12" db="EMBL/GenBank/DDBJ databases">
        <title>Draft genome sequence of Xylaria grammica IHI A82.</title>
        <authorList>
            <person name="Buettner E."/>
            <person name="Kellner H."/>
        </authorList>
    </citation>
    <scope>NUCLEOTIDE SEQUENCE [LARGE SCALE GENOMIC DNA]</scope>
    <source>
        <strain evidence="4 5">IHI A82</strain>
    </source>
</reference>
<dbReference type="InterPro" id="IPR051414">
    <property type="entry name" value="Adenylate-forming_Reductase"/>
</dbReference>
<dbReference type="SUPFAM" id="SSF51735">
    <property type="entry name" value="NAD(P)-binding Rossmann-fold domains"/>
    <property type="match status" value="1"/>
</dbReference>
<dbReference type="Gene3D" id="3.40.50.720">
    <property type="entry name" value="NAD(P)-binding Rossmann-like Domain"/>
    <property type="match status" value="2"/>
</dbReference>
<dbReference type="Pfam" id="PF07993">
    <property type="entry name" value="NAD_binding_4"/>
    <property type="match status" value="1"/>
</dbReference>
<proteinExistence type="predicted"/>
<dbReference type="Proteomes" id="UP000286045">
    <property type="component" value="Unassembled WGS sequence"/>
</dbReference>
<organism evidence="4 5">
    <name type="scientific">Xylaria grammica</name>
    <dbReference type="NCBI Taxonomy" id="363999"/>
    <lineage>
        <taxon>Eukaryota</taxon>
        <taxon>Fungi</taxon>
        <taxon>Dikarya</taxon>
        <taxon>Ascomycota</taxon>
        <taxon>Pezizomycotina</taxon>
        <taxon>Sordariomycetes</taxon>
        <taxon>Xylariomycetidae</taxon>
        <taxon>Xylariales</taxon>
        <taxon>Xylariaceae</taxon>
        <taxon>Xylaria</taxon>
    </lineage>
</organism>
<dbReference type="InterPro" id="IPR036291">
    <property type="entry name" value="NAD(P)-bd_dom_sf"/>
</dbReference>
<comment type="caution">
    <text evidence="4">The sequence shown here is derived from an EMBL/GenBank/DDBJ whole genome shotgun (WGS) entry which is preliminary data.</text>
</comment>